<comment type="caution">
    <text evidence="2">The sequence shown here is derived from an EMBL/GenBank/DDBJ whole genome shotgun (WGS) entry which is preliminary data.</text>
</comment>
<feature type="domain" description="SnoaL-like" evidence="1">
    <location>
        <begin position="16"/>
        <end position="134"/>
    </location>
</feature>
<evidence type="ECO:0000313" key="2">
    <source>
        <dbReference type="EMBL" id="TFC05263.1"/>
    </source>
</evidence>
<keyword evidence="3" id="KW-1185">Reference proteome</keyword>
<dbReference type="InterPro" id="IPR032710">
    <property type="entry name" value="NTF2-like_dom_sf"/>
</dbReference>
<name>A0A4R8WCN1_9MICO</name>
<dbReference type="InterPro" id="IPR037401">
    <property type="entry name" value="SnoaL-like"/>
</dbReference>
<dbReference type="Pfam" id="PF13474">
    <property type="entry name" value="SnoaL_3"/>
    <property type="match status" value="1"/>
</dbReference>
<dbReference type="EMBL" id="SOFM01000016">
    <property type="protein sequence ID" value="TFC05263.1"/>
    <property type="molecule type" value="Genomic_DNA"/>
</dbReference>
<dbReference type="RefSeq" id="WP_134507671.1">
    <property type="nucleotide sequence ID" value="NZ_SOFM01000016.1"/>
</dbReference>
<accession>A0A4R8WCN1</accession>
<dbReference type="Proteomes" id="UP000297643">
    <property type="component" value="Unassembled WGS sequence"/>
</dbReference>
<proteinExistence type="predicted"/>
<organism evidence="2 3">
    <name type="scientific">Cryobacterium mannosilyticum</name>
    <dbReference type="NCBI Taxonomy" id="1259190"/>
    <lineage>
        <taxon>Bacteria</taxon>
        <taxon>Bacillati</taxon>
        <taxon>Actinomycetota</taxon>
        <taxon>Actinomycetes</taxon>
        <taxon>Micrococcales</taxon>
        <taxon>Microbacteriaceae</taxon>
        <taxon>Cryobacterium</taxon>
    </lineage>
</organism>
<sequence>MTTAQDQTGPAAEALAAADAIIDDFGHHRRDAYFAGFAAEASFMFHTVPERLETRAAYEELWRDWEQTNGFRVLGCTSANRRLQLFGTVAVFSHDVTTVLESDGVRETQHERETIVLEKQGGRWLGVHEHLSPAV</sequence>
<dbReference type="SUPFAM" id="SSF54427">
    <property type="entry name" value="NTF2-like"/>
    <property type="match status" value="1"/>
</dbReference>
<evidence type="ECO:0000313" key="3">
    <source>
        <dbReference type="Proteomes" id="UP000297643"/>
    </source>
</evidence>
<evidence type="ECO:0000259" key="1">
    <source>
        <dbReference type="Pfam" id="PF13474"/>
    </source>
</evidence>
<protein>
    <submittedName>
        <fullName evidence="2">DUF4440 domain-containing protein</fullName>
    </submittedName>
</protein>
<gene>
    <name evidence="2" type="ORF">E3O32_06155</name>
</gene>
<reference evidence="2 3" key="1">
    <citation type="submission" date="2019-03" db="EMBL/GenBank/DDBJ databases">
        <title>Genomics of glacier-inhabiting Cryobacterium strains.</title>
        <authorList>
            <person name="Liu Q."/>
            <person name="Xin Y.-H."/>
        </authorList>
    </citation>
    <scope>NUCLEOTIDE SEQUENCE [LARGE SCALE GENOMIC DNA]</scope>
    <source>
        <strain evidence="2 3">RHLT2-21</strain>
    </source>
</reference>
<dbReference type="AlphaFoldDB" id="A0A4R8WCN1"/>
<dbReference type="Gene3D" id="3.10.450.50">
    <property type="match status" value="1"/>
</dbReference>